<reference evidence="1" key="1">
    <citation type="submission" date="2017-04" db="EMBL/GenBank/DDBJ databases">
        <title>Unveiling RNA virosphere associated with marine microorganisms.</title>
        <authorList>
            <person name="Urayama S."/>
            <person name="Takaki Y."/>
            <person name="Nishi S."/>
            <person name="Yoshida Y."/>
            <person name="Deguchi S."/>
            <person name="Takai K."/>
            <person name="Nunoura T."/>
        </authorList>
    </citation>
    <scope>NUCLEOTIDE SEQUENCE</scope>
</reference>
<sequence>MVVEQKPDVRPVHRPVCENTLVERWEPSNQTCHCGDRMTMITKVGIDDNGEPYIPVIAYQNRFQSSSGKRKENALFRSDGMEMICTNPRCNTSKKRKRLMVRHHDELVYRLWTWMHMWKYRMVKAGRWDPKKVRK</sequence>
<protein>
    <submittedName>
        <fullName evidence="1">Uncharacterized protein</fullName>
    </submittedName>
</protein>
<accession>A0A2V0R956</accession>
<organism evidence="1">
    <name type="scientific">viral metagenome</name>
    <dbReference type="NCBI Taxonomy" id="1070528"/>
    <lineage>
        <taxon>unclassified sequences</taxon>
        <taxon>metagenomes</taxon>
        <taxon>organismal metagenomes</taxon>
    </lineage>
</organism>
<evidence type="ECO:0000313" key="1">
    <source>
        <dbReference type="EMBL" id="GBH21806.1"/>
    </source>
</evidence>
<proteinExistence type="predicted"/>
<comment type="caution">
    <text evidence="1">The sequence shown here is derived from an EMBL/GenBank/DDBJ whole genome shotgun (WGS) entry which is preliminary data.</text>
</comment>
<name>A0A2V0R956_9ZZZZ</name>
<dbReference type="AlphaFoldDB" id="A0A2V0R956"/>
<dbReference type="EMBL" id="BDQA01000350">
    <property type="protein sequence ID" value="GBH21806.1"/>
    <property type="molecule type" value="Genomic_RNA"/>
</dbReference>